<evidence type="ECO:0000313" key="8">
    <source>
        <dbReference type="Proteomes" id="UP000095009"/>
    </source>
</evidence>
<reference evidence="7 8" key="1">
    <citation type="journal article" date="2016" name="Proc. Natl. Acad. Sci. U.S.A.">
        <title>Comparative genomics of biotechnologically important yeasts.</title>
        <authorList>
            <person name="Riley R."/>
            <person name="Haridas S."/>
            <person name="Wolfe K.H."/>
            <person name="Lopes M.R."/>
            <person name="Hittinger C.T."/>
            <person name="Goeker M."/>
            <person name="Salamov A.A."/>
            <person name="Wisecaver J.H."/>
            <person name="Long T.M."/>
            <person name="Calvey C.H."/>
            <person name="Aerts A.L."/>
            <person name="Barry K.W."/>
            <person name="Choi C."/>
            <person name="Clum A."/>
            <person name="Coughlan A.Y."/>
            <person name="Deshpande S."/>
            <person name="Douglass A.P."/>
            <person name="Hanson S.J."/>
            <person name="Klenk H.-P."/>
            <person name="LaButti K.M."/>
            <person name="Lapidus A."/>
            <person name="Lindquist E.A."/>
            <person name="Lipzen A.M."/>
            <person name="Meier-Kolthoff J.P."/>
            <person name="Ohm R.A."/>
            <person name="Otillar R.P."/>
            <person name="Pangilinan J.L."/>
            <person name="Peng Y."/>
            <person name="Rokas A."/>
            <person name="Rosa C.A."/>
            <person name="Scheuner C."/>
            <person name="Sibirny A.A."/>
            <person name="Slot J.C."/>
            <person name="Stielow J.B."/>
            <person name="Sun H."/>
            <person name="Kurtzman C.P."/>
            <person name="Blackwell M."/>
            <person name="Grigoriev I.V."/>
            <person name="Jeffries T.W."/>
        </authorList>
    </citation>
    <scope>NUCLEOTIDE SEQUENCE [LARGE SCALE GENOMIC DNA]</scope>
    <source>
        <strain evidence="7 8">DSM 6958</strain>
    </source>
</reference>
<name>A0A1E3PR39_9ASCO</name>
<feature type="transmembrane region" description="Helical" evidence="5">
    <location>
        <begin position="262"/>
        <end position="281"/>
    </location>
</feature>
<comment type="subcellular location">
    <subcellularLocation>
        <location evidence="1">Membrane</location>
        <topology evidence="1">Multi-pass membrane protein</topology>
    </subcellularLocation>
</comment>
<evidence type="ECO:0000256" key="3">
    <source>
        <dbReference type="ARBA" id="ARBA00022989"/>
    </source>
</evidence>
<feature type="transmembrane region" description="Helical" evidence="5">
    <location>
        <begin position="92"/>
        <end position="115"/>
    </location>
</feature>
<feature type="transmembrane region" description="Helical" evidence="5">
    <location>
        <begin position="35"/>
        <end position="53"/>
    </location>
</feature>
<dbReference type="PANTHER" id="PTHR22911:SF6">
    <property type="entry name" value="SOLUTE CARRIER FAMILY 35 MEMBER G1"/>
    <property type="match status" value="1"/>
</dbReference>
<feature type="transmembrane region" description="Helical" evidence="5">
    <location>
        <begin position="127"/>
        <end position="147"/>
    </location>
</feature>
<feature type="transmembrane region" description="Helical" evidence="5">
    <location>
        <begin position="195"/>
        <end position="219"/>
    </location>
</feature>
<dbReference type="PANTHER" id="PTHR22911">
    <property type="entry name" value="ACYL-MALONYL CONDENSING ENZYME-RELATED"/>
    <property type="match status" value="1"/>
</dbReference>
<feature type="non-terminal residue" evidence="7">
    <location>
        <position position="1"/>
    </location>
</feature>
<dbReference type="OrthoDB" id="306876at2759"/>
<keyword evidence="8" id="KW-1185">Reference proteome</keyword>
<dbReference type="InterPro" id="IPR037185">
    <property type="entry name" value="EmrE-like"/>
</dbReference>
<feature type="domain" description="EamA" evidence="6">
    <location>
        <begin position="10"/>
        <end position="138"/>
    </location>
</feature>
<evidence type="ECO:0000256" key="2">
    <source>
        <dbReference type="ARBA" id="ARBA00022692"/>
    </source>
</evidence>
<dbReference type="Pfam" id="PF00892">
    <property type="entry name" value="EamA"/>
    <property type="match status" value="2"/>
</dbReference>
<evidence type="ECO:0000256" key="5">
    <source>
        <dbReference type="SAM" id="Phobius"/>
    </source>
</evidence>
<keyword evidence="4 5" id="KW-0472">Membrane</keyword>
<feature type="transmembrane region" description="Helical" evidence="5">
    <location>
        <begin position="167"/>
        <end position="188"/>
    </location>
</feature>
<protein>
    <submittedName>
        <fullName evidence="7">DUF6-domain-containing protein</fullName>
    </submittedName>
</protein>
<feature type="transmembrane region" description="Helical" evidence="5">
    <location>
        <begin position="287"/>
        <end position="306"/>
    </location>
</feature>
<keyword evidence="2 5" id="KW-0812">Transmembrane</keyword>
<evidence type="ECO:0000313" key="7">
    <source>
        <dbReference type="EMBL" id="ODQ67891.1"/>
    </source>
</evidence>
<dbReference type="AlphaFoldDB" id="A0A1E3PR39"/>
<organism evidence="7 8">
    <name type="scientific">Nadsonia fulvescens var. elongata DSM 6958</name>
    <dbReference type="NCBI Taxonomy" id="857566"/>
    <lineage>
        <taxon>Eukaryota</taxon>
        <taxon>Fungi</taxon>
        <taxon>Dikarya</taxon>
        <taxon>Ascomycota</taxon>
        <taxon>Saccharomycotina</taxon>
        <taxon>Dipodascomycetes</taxon>
        <taxon>Dipodascales</taxon>
        <taxon>Dipodascales incertae sedis</taxon>
        <taxon>Nadsonia</taxon>
    </lineage>
</organism>
<dbReference type="EMBL" id="KV454406">
    <property type="protein sequence ID" value="ODQ67891.1"/>
    <property type="molecule type" value="Genomic_DNA"/>
</dbReference>
<proteinExistence type="predicted"/>
<dbReference type="InterPro" id="IPR000620">
    <property type="entry name" value="EamA_dom"/>
</dbReference>
<dbReference type="SUPFAM" id="SSF103481">
    <property type="entry name" value="Multidrug resistance efflux transporter EmrE"/>
    <property type="match status" value="2"/>
</dbReference>
<feature type="domain" description="EamA" evidence="6">
    <location>
        <begin position="169"/>
        <end position="304"/>
    </location>
</feature>
<dbReference type="STRING" id="857566.A0A1E3PR39"/>
<evidence type="ECO:0000256" key="4">
    <source>
        <dbReference type="ARBA" id="ARBA00023136"/>
    </source>
</evidence>
<keyword evidence="3 5" id="KW-1133">Transmembrane helix</keyword>
<dbReference type="GO" id="GO:0016020">
    <property type="term" value="C:membrane"/>
    <property type="evidence" value="ECO:0007669"/>
    <property type="project" value="UniProtKB-SubCell"/>
</dbReference>
<accession>A0A1E3PR39</accession>
<evidence type="ECO:0000259" key="6">
    <source>
        <dbReference type="Pfam" id="PF00892"/>
    </source>
</evidence>
<feature type="transmembrane region" description="Helical" evidence="5">
    <location>
        <begin position="65"/>
        <end position="86"/>
    </location>
</feature>
<gene>
    <name evidence="7" type="ORF">NADFUDRAFT_9212</name>
</gene>
<feature type="transmembrane region" description="Helical" evidence="5">
    <location>
        <begin position="231"/>
        <end position="250"/>
    </location>
</feature>
<dbReference type="Proteomes" id="UP000095009">
    <property type="component" value="Unassembled WGS sequence"/>
</dbReference>
<evidence type="ECO:0000256" key="1">
    <source>
        <dbReference type="ARBA" id="ARBA00004141"/>
    </source>
</evidence>
<sequence>GIKLILLSQLFNSMMSATAKILTTVSTPRFHPLQILFIRMSITYTICFLYMYYKKIPDFVFGPKGIRLLLLVRGFTGFFGVFGLYYSLQYLTISDAVTITFIAPTVTGIFAWVFLGEIFTKFEALGGLVSLGGVIMIARPQFLLNLFDHDGAANAIRSEVIATPLEHLKGVLVGLLGVFGIASAFVSVRSIGNRAYPLVTVSYFSACCCFISFFGLLLIPGLDFVLPHGLAQWSILALLGVCGFLMQFCLTAGLQRVRAARASSITYTVLIWALLWEKIFFNKVPDAWSWLGSIIIIGSALLVNYYKPDPSDINLSTHSRPSIEIDDLE</sequence>
<feature type="non-terminal residue" evidence="7">
    <location>
        <position position="329"/>
    </location>
</feature>